<keyword evidence="1" id="KW-0378">Hydrolase</keyword>
<evidence type="ECO:0000313" key="2">
    <source>
        <dbReference type="Proteomes" id="UP001152531"/>
    </source>
</evidence>
<accession>A0ACA9Y6E8</accession>
<reference evidence="1" key="1">
    <citation type="submission" date="2022-06" db="EMBL/GenBank/DDBJ databases">
        <authorList>
            <person name="Legras J.-L."/>
            <person name="Devillers H."/>
            <person name="Grondin C."/>
        </authorList>
    </citation>
    <scope>NUCLEOTIDE SEQUENCE</scope>
    <source>
        <strain evidence="1">CLIB 1444</strain>
    </source>
</reference>
<evidence type="ECO:0000313" key="1">
    <source>
        <dbReference type="EMBL" id="CAH6720216.1"/>
    </source>
</evidence>
<keyword evidence="1" id="KW-0067">ATP-binding</keyword>
<protein>
    <submittedName>
        <fullName evidence="1">ATP-dependent helicase Hrq1p</fullName>
    </submittedName>
</protein>
<proteinExistence type="predicted"/>
<dbReference type="EMBL" id="CALSDN010000003">
    <property type="protein sequence ID" value="CAH6720216.1"/>
    <property type="molecule type" value="Genomic_DNA"/>
</dbReference>
<keyword evidence="1" id="KW-0347">Helicase</keyword>
<gene>
    <name evidence="1" type="ORF">CLIB1444_03S06986</name>
</gene>
<keyword evidence="1" id="KW-0547">Nucleotide-binding</keyword>
<organism evidence="1 2">
    <name type="scientific">[Candida] jaroonii</name>
    <dbReference type="NCBI Taxonomy" id="467808"/>
    <lineage>
        <taxon>Eukaryota</taxon>
        <taxon>Fungi</taxon>
        <taxon>Dikarya</taxon>
        <taxon>Ascomycota</taxon>
        <taxon>Saccharomycotina</taxon>
        <taxon>Pichiomycetes</taxon>
        <taxon>Debaryomycetaceae</taxon>
        <taxon>Yamadazyma</taxon>
    </lineage>
</organism>
<sequence>MNDEIPFTQWPQFLQRLGKIFSEINAHLTFLLSHSRSTIPSFDHFRKLNPSVTQYDLAIIKYFLPKSDVFYEYVDKEQLFSPGGIFYTEEKGYHMNKPDTMDAVYESLSKDQLPDQVLIFTFEDMKIDNIAAFANNTRRNIRRQNTETNDFFNHTDLTTQKLSHSQLLPIIRTRSEKFNLGVTTFIRDNDGLNVDELFLMDKLEQLAQDFIPKRMELLDPVSQINKRRKIVPDRDTFLTSEDMVKVLKKSKIYQDQIIFQDTFTQAKEAQFKPLDLDFFNIHPALVYAIKSYKGIDIEHQLYSHQTDALEALLDDSVNHVITSTPTSSGKSMIYQIPILNDILWDMENDDGRTKTRQSTAIFVFPTKALAQDQKKHLDDLINHLPEVKYRIIVDTYDGDTEGKAKAGIRHTADIIFTNPDTIHASILPNHDGLNYAHGNNGWDKFLGGLKYVVMDEIHVYKGSFGVNVGYVMARLQRVLATMDHQPLRFISSSATVLNPIDHFRIVCAIPSQESVVHVSNDGSASCDKQLLIWQPPPLMNKRGEVLSTHTEFSNTTNNPNFIPRVNVVYESARLLLSLLSGSPHLKLIAFCPIRKVTETLMKEVRTLLGQSNFSNCGIDERDIMVYRGGYSKQDRRDIENKMFTGELRALIATNALELGVDLSYLDVVITCSFPISKMNMHQQFGRAGRGSKAKGSLAIFVPGGVPVDQYYVEHPQEILDKTSYEDLCVKGLIDSDMHRLIMENHLQCAAFELPLTLEDSKWFCHGSKDPKKIQFFEETCKKKLNTDKLGRYRTDPSFLPWPPEKVAIRAIETPGYAVVDITNGRDIVIEEVEESRTSFTLYEGGIFLHQGLPYLVKEFNTEKKFAKVVRVTVDWTTQQRDFTDVDPYEIEYVRCLSGNEDQSDIPAYFGKILTTIIVFGFFKVNKKGEILEAVEVKNPPVKYKSKGFWLDIPRKALDAIETKNLSKAGGIHAAQHLIMNILPIFIGGNVETDPNTRFTGGQSELITDCKAPEKEFAQRQTSRVRPGRLIFHDAKGGSQGSGVSAKTFEHVDEILVCAYDRIRHCDCEWGCIQCVTPNFCKEGGLVMSKPAAYIILGYLVGRNLEELMEEVVDGPEPNLPDIKVDTIEPATTVVKMSPDIEIVEVKRAEPLKPIKKET</sequence>
<name>A0ACA9Y6E8_9ASCO</name>
<comment type="caution">
    <text evidence="1">The sequence shown here is derived from an EMBL/GenBank/DDBJ whole genome shotgun (WGS) entry which is preliminary data.</text>
</comment>
<dbReference type="Proteomes" id="UP001152531">
    <property type="component" value="Unassembled WGS sequence"/>
</dbReference>
<keyword evidence="2" id="KW-1185">Reference proteome</keyword>